<dbReference type="PROSITE" id="PS00463">
    <property type="entry name" value="ZN2_CY6_FUNGAL_1"/>
    <property type="match status" value="1"/>
</dbReference>
<evidence type="ECO:0000256" key="2">
    <source>
        <dbReference type="ARBA" id="ARBA00023242"/>
    </source>
</evidence>
<evidence type="ECO:0000256" key="4">
    <source>
        <dbReference type="SAM" id="MobiDB-lite"/>
    </source>
</evidence>
<reference evidence="6" key="1">
    <citation type="submission" date="2023-02" db="EMBL/GenBank/DDBJ databases">
        <title>Mating type loci evolution in Malassezia.</title>
        <authorList>
            <person name="Coelho M.A."/>
        </authorList>
    </citation>
    <scope>NUCLEOTIDE SEQUENCE</scope>
    <source>
        <strain evidence="6">CBS 14136</strain>
    </source>
</reference>
<dbReference type="AlphaFoldDB" id="A0AAF0FEN3"/>
<dbReference type="PROSITE" id="PS50048">
    <property type="entry name" value="ZN2_CY6_FUNGAL_2"/>
    <property type="match status" value="1"/>
</dbReference>
<dbReference type="EMBL" id="CP118381">
    <property type="protein sequence ID" value="WFD45124.1"/>
    <property type="molecule type" value="Genomic_DNA"/>
</dbReference>
<feature type="region of interest" description="Disordered" evidence="4">
    <location>
        <begin position="760"/>
        <end position="795"/>
    </location>
</feature>
<keyword evidence="3" id="KW-0175">Coiled coil</keyword>
<feature type="coiled-coil region" evidence="3">
    <location>
        <begin position="104"/>
        <end position="131"/>
    </location>
</feature>
<dbReference type="GO" id="GO:0005634">
    <property type="term" value="C:nucleus"/>
    <property type="evidence" value="ECO:0007669"/>
    <property type="project" value="UniProtKB-SubCell"/>
</dbReference>
<feature type="compositionally biased region" description="Polar residues" evidence="4">
    <location>
        <begin position="780"/>
        <end position="790"/>
    </location>
</feature>
<feature type="region of interest" description="Disordered" evidence="4">
    <location>
        <begin position="1"/>
        <end position="49"/>
    </location>
</feature>
<evidence type="ECO:0000313" key="7">
    <source>
        <dbReference type="Proteomes" id="UP001214628"/>
    </source>
</evidence>
<feature type="compositionally biased region" description="Low complexity" evidence="4">
    <location>
        <begin position="706"/>
        <end position="727"/>
    </location>
</feature>
<dbReference type="CDD" id="cd12148">
    <property type="entry name" value="fungal_TF_MHR"/>
    <property type="match status" value="1"/>
</dbReference>
<feature type="domain" description="Zn(2)-C6 fungal-type" evidence="5">
    <location>
        <begin position="50"/>
        <end position="81"/>
    </location>
</feature>
<dbReference type="SMART" id="SM00066">
    <property type="entry name" value="GAL4"/>
    <property type="match status" value="1"/>
</dbReference>
<dbReference type="Pfam" id="PF00172">
    <property type="entry name" value="Zn_clus"/>
    <property type="match status" value="1"/>
</dbReference>
<gene>
    <name evidence="6" type="ORF">MPSI1_003801</name>
</gene>
<dbReference type="SUPFAM" id="SSF57701">
    <property type="entry name" value="Zn2/Cys6 DNA-binding domain"/>
    <property type="match status" value="1"/>
</dbReference>
<dbReference type="InterPro" id="IPR050613">
    <property type="entry name" value="Sec_Metabolite_Reg"/>
</dbReference>
<dbReference type="PANTHER" id="PTHR31001">
    <property type="entry name" value="UNCHARACTERIZED TRANSCRIPTIONAL REGULATORY PROTEIN"/>
    <property type="match status" value="1"/>
</dbReference>
<organism evidence="6 7">
    <name type="scientific">Malassezia psittaci</name>
    <dbReference type="NCBI Taxonomy" id="1821823"/>
    <lineage>
        <taxon>Eukaryota</taxon>
        <taxon>Fungi</taxon>
        <taxon>Dikarya</taxon>
        <taxon>Basidiomycota</taxon>
        <taxon>Ustilaginomycotina</taxon>
        <taxon>Malasseziomycetes</taxon>
        <taxon>Malasseziales</taxon>
        <taxon>Malasseziaceae</taxon>
        <taxon>Malassezia</taxon>
    </lineage>
</organism>
<proteinExistence type="predicted"/>
<comment type="subcellular location">
    <subcellularLocation>
        <location evidence="1">Nucleus</location>
    </subcellularLocation>
</comment>
<dbReference type="CDD" id="cd00067">
    <property type="entry name" value="GAL4"/>
    <property type="match status" value="1"/>
</dbReference>
<protein>
    <recommendedName>
        <fullName evidence="5">Zn(2)-C6 fungal-type domain-containing protein</fullName>
    </recommendedName>
</protein>
<dbReference type="GO" id="GO:0000981">
    <property type="term" value="F:DNA-binding transcription factor activity, RNA polymerase II-specific"/>
    <property type="evidence" value="ECO:0007669"/>
    <property type="project" value="InterPro"/>
</dbReference>
<dbReference type="Proteomes" id="UP001214628">
    <property type="component" value="Chromosome 7"/>
</dbReference>
<dbReference type="Gene3D" id="4.10.240.10">
    <property type="entry name" value="Zn(2)-C6 fungal-type DNA-binding domain"/>
    <property type="match status" value="1"/>
</dbReference>
<dbReference type="InterPro" id="IPR001138">
    <property type="entry name" value="Zn2Cys6_DnaBD"/>
</dbReference>
<feature type="region of interest" description="Disordered" evidence="4">
    <location>
        <begin position="706"/>
        <end position="737"/>
    </location>
</feature>
<evidence type="ECO:0000256" key="3">
    <source>
        <dbReference type="SAM" id="Coils"/>
    </source>
</evidence>
<dbReference type="GO" id="GO:0008270">
    <property type="term" value="F:zinc ion binding"/>
    <property type="evidence" value="ECO:0007669"/>
    <property type="project" value="InterPro"/>
</dbReference>
<name>A0AAF0FEN3_9BASI</name>
<evidence type="ECO:0000256" key="1">
    <source>
        <dbReference type="ARBA" id="ARBA00004123"/>
    </source>
</evidence>
<evidence type="ECO:0000313" key="6">
    <source>
        <dbReference type="EMBL" id="WFD45124.1"/>
    </source>
</evidence>
<dbReference type="InterPro" id="IPR036864">
    <property type="entry name" value="Zn2-C6_fun-type_DNA-bd_sf"/>
</dbReference>
<dbReference type="PANTHER" id="PTHR31001:SF89">
    <property type="entry name" value="ZN(2)-C6 FUNGAL-TYPE DOMAIN-CONTAINING PROTEIN"/>
    <property type="match status" value="1"/>
</dbReference>
<keyword evidence="7" id="KW-1185">Reference proteome</keyword>
<feature type="region of interest" description="Disordered" evidence="4">
    <location>
        <begin position="658"/>
        <end position="677"/>
    </location>
</feature>
<accession>A0AAF0FEN3</accession>
<evidence type="ECO:0000259" key="5">
    <source>
        <dbReference type="PROSITE" id="PS50048"/>
    </source>
</evidence>
<sequence length="857" mass="96530">MRGIARDEGNSMDGTSWPVRRNETGTHDSYTSPQDTHGAPPRKRTKKAQSCESCRRRKLKCDRGWPCGACRDRNEQHLCTWEDGIVPEHTGRDMQDGAQINDKLTSLESLISRVAQRLDQIESKLDTINAQPTGSHPLFPNVHDGAAALSISTPEARSKFLQMIDANHVGGFFGTSWARTTDDQIRRSLLYMHTVLPDESFMHQLIQKYENELDVMQSIISASELLERMFEILAFNAKLERDPSFIHQLSHSHLVQLVYSEALLFSVFVNVIILTNNGLFEPNYQEDNKSLHGQFIEKIEVGLSAINPYEDMQLDFVICVVLLFSSLCAICKPPVGATLFHHGIHVALLQDLDTEPPADLPEREKTRRMNLFAQLCIYDWFGLTVTKRLPALVADPVKYPSLFGTEAQLSECLSPNVRFKMKIAQLYGKASILQLQNDDYLYTCQLHEEAFRLRSSMPPEWCDGPMSENTRKMHSTFGRASLDFFLLRIHLRFYLRGWDDARYRLSCDTCFTSARQLLHVFRAAFSWKVPVRPYETLTKRPGDWERPEKVSVVARIWWLSSWGTAAALLLVKHLTILTERDESSGWDLERESIVQDLCIMSRLLQYLSPITKFASDGYEAMQRVAAHALEQSFNDQNPSDGNYMSHWASRILQAKSSQTEKLEELPGKVSEPMSLLDNLMNSGSDIVRKDTPDSTTHSLEFNRQLSQHSGENNSSSSASSATPSSSNRTEMNVDGSYPLPSRTLDSLDTFWTLFAASSALPTDPIPDTSQPPCIAKGGTPSASLTTSSNADFDLREDPFNPPSLGPAFAAQQKDPISSNPFQIPMDSLGLMTDDFIRLFEGHSTRLGQQEPSNIAKE</sequence>
<keyword evidence="2" id="KW-0539">Nucleus</keyword>